<evidence type="ECO:0000256" key="5">
    <source>
        <dbReference type="ARBA" id="ARBA00023126"/>
    </source>
</evidence>
<dbReference type="OrthoDB" id="2015515at2759"/>
<dbReference type="AlphaFoldDB" id="A0A0R3TNW5"/>
<dbReference type="HAMAP" id="MF_00492">
    <property type="entry name" value="Transaldolase_1"/>
    <property type="match status" value="1"/>
</dbReference>
<dbReference type="Proteomes" id="UP000278807">
    <property type="component" value="Unassembled WGS sequence"/>
</dbReference>
<dbReference type="GO" id="GO:0005975">
    <property type="term" value="P:carbohydrate metabolic process"/>
    <property type="evidence" value="ECO:0007669"/>
    <property type="project" value="InterPro"/>
</dbReference>
<dbReference type="WBParaSite" id="HNAJ_0000910901-mRNA-1">
    <property type="protein sequence ID" value="HNAJ_0000910901-mRNA-1"/>
    <property type="gene ID" value="HNAJ_0000910901"/>
</dbReference>
<dbReference type="STRING" id="102285.A0A0R3TNW5"/>
<protein>
    <recommendedName>
        <fullName evidence="3 8">Transaldolase</fullName>
        <ecNumber evidence="3 8">2.2.1.2</ecNumber>
    </recommendedName>
</protein>
<proteinExistence type="inferred from homology"/>
<dbReference type="CDD" id="cd00957">
    <property type="entry name" value="Transaldolase_TalAB"/>
    <property type="match status" value="1"/>
</dbReference>
<evidence type="ECO:0000256" key="3">
    <source>
        <dbReference type="ARBA" id="ARBA00013151"/>
    </source>
</evidence>
<dbReference type="Gene3D" id="3.20.20.70">
    <property type="entry name" value="Aldolase class I"/>
    <property type="match status" value="1"/>
</dbReference>
<dbReference type="UniPathway" id="UPA00115">
    <property type="reaction ID" value="UER00414"/>
</dbReference>
<evidence type="ECO:0000256" key="1">
    <source>
        <dbReference type="ARBA" id="ARBA00004857"/>
    </source>
</evidence>
<keyword evidence="10" id="KW-1185">Reference proteome</keyword>
<dbReference type="Pfam" id="PF00923">
    <property type="entry name" value="TAL_FSA"/>
    <property type="match status" value="1"/>
</dbReference>
<dbReference type="NCBIfam" id="NF009001">
    <property type="entry name" value="PRK12346.1"/>
    <property type="match status" value="1"/>
</dbReference>
<dbReference type="EMBL" id="UZAE01012494">
    <property type="protein sequence ID" value="VDO05403.1"/>
    <property type="molecule type" value="Genomic_DNA"/>
</dbReference>
<dbReference type="InterPro" id="IPR001585">
    <property type="entry name" value="TAL/FSA"/>
</dbReference>
<dbReference type="GO" id="GO:0009052">
    <property type="term" value="P:pentose-phosphate shunt, non-oxidative branch"/>
    <property type="evidence" value="ECO:0007669"/>
    <property type="project" value="TreeGrafter"/>
</dbReference>
<dbReference type="PANTHER" id="PTHR10683:SF18">
    <property type="entry name" value="TRANSALDOLASE"/>
    <property type="match status" value="1"/>
</dbReference>
<dbReference type="EC" id="2.2.1.2" evidence="3 8"/>
<accession>A0A0R3TNW5</accession>
<organism evidence="11">
    <name type="scientific">Rodentolepis nana</name>
    <name type="common">Dwarf tapeworm</name>
    <name type="synonym">Hymenolepis nana</name>
    <dbReference type="NCBI Taxonomy" id="102285"/>
    <lineage>
        <taxon>Eukaryota</taxon>
        <taxon>Metazoa</taxon>
        <taxon>Spiralia</taxon>
        <taxon>Lophotrochozoa</taxon>
        <taxon>Platyhelminthes</taxon>
        <taxon>Cestoda</taxon>
        <taxon>Eucestoda</taxon>
        <taxon>Cyclophyllidea</taxon>
        <taxon>Hymenolepididae</taxon>
        <taxon>Rodentolepis</taxon>
    </lineage>
</organism>
<evidence type="ECO:0000313" key="9">
    <source>
        <dbReference type="EMBL" id="VDO05403.1"/>
    </source>
</evidence>
<dbReference type="PROSITE" id="PS00958">
    <property type="entry name" value="TRANSALDOLASE_2"/>
    <property type="match status" value="1"/>
</dbReference>
<evidence type="ECO:0000313" key="11">
    <source>
        <dbReference type="WBParaSite" id="HNAJ_0000910901-mRNA-1"/>
    </source>
</evidence>
<evidence type="ECO:0000256" key="7">
    <source>
        <dbReference type="ARBA" id="ARBA00048810"/>
    </source>
</evidence>
<name>A0A0R3TNW5_RODNA</name>
<comment type="similarity">
    <text evidence="2">Belongs to the transaldolase family. Type 1 subfamily.</text>
</comment>
<evidence type="ECO:0000256" key="2">
    <source>
        <dbReference type="ARBA" id="ARBA00008012"/>
    </source>
</evidence>
<keyword evidence="5 8" id="KW-0570">Pentose shunt</keyword>
<sequence>MPSTLELLKKHTVVVADTGDFESIQKFLPTDATTNPSLILAASKMPKYSTIIENAVKIAKEKGKTLDEQIEIASDYTFVMFGKEILTIIPGRVSTEVDARLSFDKEKQIAKALKLISLYEEMGISKERILIKLSSTWEGIQAAKELESKHGVRCNLTLLFSFAQAVACAEAEVTLISPFVGRIFDYCVAKTGKSYGKLDDPGVQSVTNIYNYYKKFGYKTEVMGASFRNVNQILGLVGCDLLTISPNLLEQLASMTDAAEVTLDAKEASVRCAYKEALHMDEATFRWMLNEDPMATEKLSDGIRNFAADSRTLECLLKKRLSA</sequence>
<dbReference type="InterPro" id="IPR018225">
    <property type="entry name" value="Transaldolase_AS"/>
</dbReference>
<dbReference type="SUPFAM" id="SSF51569">
    <property type="entry name" value="Aldolase"/>
    <property type="match status" value="1"/>
</dbReference>
<dbReference type="PROSITE" id="PS01054">
    <property type="entry name" value="TRANSALDOLASE_1"/>
    <property type="match status" value="1"/>
</dbReference>
<keyword evidence="6" id="KW-0704">Schiff base</keyword>
<dbReference type="InterPro" id="IPR004730">
    <property type="entry name" value="Transaldolase_1"/>
</dbReference>
<comment type="pathway">
    <text evidence="1 8">Carbohydrate degradation; pentose phosphate pathway; D-glyceraldehyde 3-phosphate and beta-D-fructose 6-phosphate from D-ribose 5-phosphate and D-xylulose 5-phosphate (non-oxidative stage): step 2/3.</text>
</comment>
<comment type="catalytic activity">
    <reaction evidence="7 8">
        <text>D-sedoheptulose 7-phosphate + D-glyceraldehyde 3-phosphate = D-erythrose 4-phosphate + beta-D-fructose 6-phosphate</text>
        <dbReference type="Rhea" id="RHEA:17053"/>
        <dbReference type="ChEBI" id="CHEBI:16897"/>
        <dbReference type="ChEBI" id="CHEBI:57483"/>
        <dbReference type="ChEBI" id="CHEBI:57634"/>
        <dbReference type="ChEBI" id="CHEBI:59776"/>
        <dbReference type="EC" id="2.2.1.2"/>
    </reaction>
</comment>
<dbReference type="InterPro" id="IPR013785">
    <property type="entry name" value="Aldolase_TIM"/>
</dbReference>
<comment type="function">
    <text evidence="8">Catalyzes the rate-limiting step of the non-oxidative phase in the pentose phosphate pathway. Catalyzes the reversible conversion of sedheptulose-7-phosphate and D-glyceraldehyde 3-phosphate into erythrose-4-phosphate and beta-D-fructose 6-phosphate.</text>
</comment>
<dbReference type="NCBIfam" id="TIGR00874">
    <property type="entry name" value="talAB"/>
    <property type="match status" value="1"/>
</dbReference>
<evidence type="ECO:0000313" key="10">
    <source>
        <dbReference type="Proteomes" id="UP000278807"/>
    </source>
</evidence>
<evidence type="ECO:0000256" key="8">
    <source>
        <dbReference type="RuleBase" id="RU000501"/>
    </source>
</evidence>
<evidence type="ECO:0000256" key="4">
    <source>
        <dbReference type="ARBA" id="ARBA00022679"/>
    </source>
</evidence>
<dbReference type="GO" id="GO:0005737">
    <property type="term" value="C:cytoplasm"/>
    <property type="evidence" value="ECO:0007669"/>
    <property type="project" value="InterPro"/>
</dbReference>
<reference evidence="11" key="1">
    <citation type="submission" date="2017-02" db="UniProtKB">
        <authorList>
            <consortium name="WormBaseParasite"/>
        </authorList>
    </citation>
    <scope>IDENTIFICATION</scope>
</reference>
<keyword evidence="4 8" id="KW-0808">Transferase</keyword>
<dbReference type="GO" id="GO:0004801">
    <property type="term" value="F:transaldolase activity"/>
    <property type="evidence" value="ECO:0007669"/>
    <property type="project" value="UniProtKB-EC"/>
</dbReference>
<reference evidence="9 10" key="2">
    <citation type="submission" date="2018-11" db="EMBL/GenBank/DDBJ databases">
        <authorList>
            <consortium name="Pathogen Informatics"/>
        </authorList>
    </citation>
    <scope>NUCLEOTIDE SEQUENCE [LARGE SCALE GENOMIC DNA]</scope>
</reference>
<dbReference type="PANTHER" id="PTHR10683">
    <property type="entry name" value="TRANSALDOLASE"/>
    <property type="match status" value="1"/>
</dbReference>
<evidence type="ECO:0000256" key="6">
    <source>
        <dbReference type="ARBA" id="ARBA00023270"/>
    </source>
</evidence>
<gene>
    <name evidence="9" type="ORF">HNAJ_LOCUS9105</name>
</gene>
<dbReference type="FunFam" id="3.20.20.70:FF:000088">
    <property type="entry name" value="Transaldolase"/>
    <property type="match status" value="1"/>
</dbReference>